<keyword evidence="4" id="KW-0804">Transcription</keyword>
<dbReference type="InterPro" id="IPR012074">
    <property type="entry name" value="GAF_ANTAR"/>
</dbReference>
<dbReference type="InterPro" id="IPR029016">
    <property type="entry name" value="GAF-like_dom_sf"/>
</dbReference>
<dbReference type="Pfam" id="PF13185">
    <property type="entry name" value="GAF_2"/>
    <property type="match status" value="1"/>
</dbReference>
<evidence type="ECO:0000313" key="7">
    <source>
        <dbReference type="Proteomes" id="UP000239895"/>
    </source>
</evidence>
<evidence type="ECO:0000256" key="2">
    <source>
        <dbReference type="ARBA" id="ARBA00022777"/>
    </source>
</evidence>
<dbReference type="Pfam" id="PF03861">
    <property type="entry name" value="ANTAR"/>
    <property type="match status" value="1"/>
</dbReference>
<keyword evidence="7" id="KW-1185">Reference proteome</keyword>
<sequence>MTPQEPTDTLAGAASALVHGHDVTDLLLRLTQQATRTFGGDVGGLLVRADRAGRLEVLAATDHVASHLEVYQAQRVEGPCVDVVVTGAPVAAVGREELLERWPAVGREIVDAGLRSAHAFPLAWRGAVVGGLNIFARHDLEATPETARAAQAVADMLTLVVTQPDALGEDEIARRIDHALAGRVVIEQAKGALAERLDLDMARAYDALVERSLRTGTTVTETARSVLQEAQEG</sequence>
<organism evidence="6 7">
    <name type="scientific">Isoptericola halotolerans</name>
    <dbReference type="NCBI Taxonomy" id="300560"/>
    <lineage>
        <taxon>Bacteria</taxon>
        <taxon>Bacillati</taxon>
        <taxon>Actinomycetota</taxon>
        <taxon>Actinomycetes</taxon>
        <taxon>Micrococcales</taxon>
        <taxon>Promicromonosporaceae</taxon>
        <taxon>Isoptericola</taxon>
    </lineage>
</organism>
<accession>A0ABX5E9B0</accession>
<dbReference type="SUPFAM" id="SSF55781">
    <property type="entry name" value="GAF domain-like"/>
    <property type="match status" value="1"/>
</dbReference>
<dbReference type="Gene3D" id="3.30.450.40">
    <property type="match status" value="1"/>
</dbReference>
<dbReference type="PIRSF" id="PIRSF036625">
    <property type="entry name" value="GAF_ANTAR"/>
    <property type="match status" value="1"/>
</dbReference>
<dbReference type="Proteomes" id="UP000239895">
    <property type="component" value="Unassembled WGS sequence"/>
</dbReference>
<keyword evidence="1" id="KW-0808">Transferase</keyword>
<dbReference type="EMBL" id="PVTX01000016">
    <property type="protein sequence ID" value="PRZ02999.1"/>
    <property type="molecule type" value="Genomic_DNA"/>
</dbReference>
<dbReference type="InterPro" id="IPR036388">
    <property type="entry name" value="WH-like_DNA-bd_sf"/>
</dbReference>
<comment type="caution">
    <text evidence="6">The sequence shown here is derived from an EMBL/GenBank/DDBJ whole genome shotgun (WGS) entry which is preliminary data.</text>
</comment>
<name>A0ABX5E9B0_9MICO</name>
<gene>
    <name evidence="6" type="ORF">BCL65_11621</name>
</gene>
<dbReference type="SMART" id="SM01012">
    <property type="entry name" value="ANTAR"/>
    <property type="match status" value="1"/>
</dbReference>
<dbReference type="InterPro" id="IPR003018">
    <property type="entry name" value="GAF"/>
</dbReference>
<protein>
    <submittedName>
        <fullName evidence="6">GAF domain-containing protein</fullName>
    </submittedName>
</protein>
<feature type="domain" description="ANTAR" evidence="5">
    <location>
        <begin position="166"/>
        <end position="227"/>
    </location>
</feature>
<evidence type="ECO:0000256" key="3">
    <source>
        <dbReference type="ARBA" id="ARBA00023015"/>
    </source>
</evidence>
<evidence type="ECO:0000256" key="4">
    <source>
        <dbReference type="ARBA" id="ARBA00023163"/>
    </source>
</evidence>
<keyword evidence="3" id="KW-0805">Transcription regulation</keyword>
<keyword evidence="2" id="KW-0418">Kinase</keyword>
<evidence type="ECO:0000256" key="1">
    <source>
        <dbReference type="ARBA" id="ARBA00022679"/>
    </source>
</evidence>
<evidence type="ECO:0000259" key="5">
    <source>
        <dbReference type="PROSITE" id="PS50921"/>
    </source>
</evidence>
<reference evidence="6 7" key="1">
    <citation type="submission" date="2018-03" db="EMBL/GenBank/DDBJ databases">
        <title>Comparative analysis of microorganisms from saline springs in Andes Mountain Range, Colombia.</title>
        <authorList>
            <person name="Rubin E."/>
        </authorList>
    </citation>
    <scope>NUCLEOTIDE SEQUENCE [LARGE SCALE GENOMIC DNA]</scope>
    <source>
        <strain evidence="6 7">CG 23</strain>
    </source>
</reference>
<proteinExistence type="predicted"/>
<dbReference type="RefSeq" id="WP_106269760.1">
    <property type="nucleotide sequence ID" value="NZ_PVTX01000016.1"/>
</dbReference>
<dbReference type="InterPro" id="IPR011006">
    <property type="entry name" value="CheY-like_superfamily"/>
</dbReference>
<dbReference type="InterPro" id="IPR005561">
    <property type="entry name" value="ANTAR"/>
</dbReference>
<dbReference type="SUPFAM" id="SSF52172">
    <property type="entry name" value="CheY-like"/>
    <property type="match status" value="1"/>
</dbReference>
<dbReference type="Gene3D" id="1.10.10.10">
    <property type="entry name" value="Winged helix-like DNA-binding domain superfamily/Winged helix DNA-binding domain"/>
    <property type="match status" value="1"/>
</dbReference>
<evidence type="ECO:0000313" key="6">
    <source>
        <dbReference type="EMBL" id="PRZ02999.1"/>
    </source>
</evidence>
<dbReference type="PROSITE" id="PS50921">
    <property type="entry name" value="ANTAR"/>
    <property type="match status" value="1"/>
</dbReference>